<accession>A0A0F9I562</accession>
<evidence type="ECO:0000313" key="1">
    <source>
        <dbReference type="EMBL" id="KKL88945.1"/>
    </source>
</evidence>
<organism evidence="1">
    <name type="scientific">marine sediment metagenome</name>
    <dbReference type="NCBI Taxonomy" id="412755"/>
    <lineage>
        <taxon>unclassified sequences</taxon>
        <taxon>metagenomes</taxon>
        <taxon>ecological metagenomes</taxon>
    </lineage>
</organism>
<sequence length="65" mass="8137">FGIINLNDYLKLLEINRYDKKILKPSSSKYLSRNKLVEFTQYLKKFKLKYRNEQNKYYKYDFELK</sequence>
<gene>
    <name evidence="1" type="ORF">LCGC14_1919660</name>
</gene>
<comment type="caution">
    <text evidence="1">The sequence shown here is derived from an EMBL/GenBank/DDBJ whole genome shotgun (WGS) entry which is preliminary data.</text>
</comment>
<feature type="non-terminal residue" evidence="1">
    <location>
        <position position="1"/>
    </location>
</feature>
<proteinExistence type="predicted"/>
<reference evidence="1" key="1">
    <citation type="journal article" date="2015" name="Nature">
        <title>Complex archaea that bridge the gap between prokaryotes and eukaryotes.</title>
        <authorList>
            <person name="Spang A."/>
            <person name="Saw J.H."/>
            <person name="Jorgensen S.L."/>
            <person name="Zaremba-Niedzwiedzka K."/>
            <person name="Martijn J."/>
            <person name="Lind A.E."/>
            <person name="van Eijk R."/>
            <person name="Schleper C."/>
            <person name="Guy L."/>
            <person name="Ettema T.J."/>
        </authorList>
    </citation>
    <scope>NUCLEOTIDE SEQUENCE</scope>
</reference>
<dbReference type="EMBL" id="LAZR01020419">
    <property type="protein sequence ID" value="KKL88945.1"/>
    <property type="molecule type" value="Genomic_DNA"/>
</dbReference>
<dbReference type="AlphaFoldDB" id="A0A0F9I562"/>
<protein>
    <submittedName>
        <fullName evidence="1">Uncharacterized protein</fullName>
    </submittedName>
</protein>
<name>A0A0F9I562_9ZZZZ</name>